<feature type="compositionally biased region" description="Polar residues" evidence="2">
    <location>
        <begin position="825"/>
        <end position="836"/>
    </location>
</feature>
<proteinExistence type="predicted"/>
<feature type="non-terminal residue" evidence="3">
    <location>
        <position position="986"/>
    </location>
</feature>
<feature type="compositionally biased region" description="Basic and acidic residues" evidence="2">
    <location>
        <begin position="26"/>
        <end position="44"/>
    </location>
</feature>
<gene>
    <name evidence="3" type="ORF">g.40436</name>
</gene>
<dbReference type="GO" id="GO:1905515">
    <property type="term" value="P:non-motile cilium assembly"/>
    <property type="evidence" value="ECO:0007669"/>
    <property type="project" value="TreeGrafter"/>
</dbReference>
<feature type="region of interest" description="Disordered" evidence="2">
    <location>
        <begin position="962"/>
        <end position="986"/>
    </location>
</feature>
<feature type="compositionally biased region" description="Basic and acidic residues" evidence="2">
    <location>
        <begin position="643"/>
        <end position="654"/>
    </location>
</feature>
<feature type="region of interest" description="Disordered" evidence="2">
    <location>
        <begin position="611"/>
        <end position="676"/>
    </location>
</feature>
<feature type="coiled-coil region" evidence="1">
    <location>
        <begin position="423"/>
        <end position="453"/>
    </location>
</feature>
<dbReference type="AlphaFoldDB" id="A0A1B6F091"/>
<accession>A0A1B6F091</accession>
<dbReference type="GO" id="GO:0034451">
    <property type="term" value="C:centriolar satellite"/>
    <property type="evidence" value="ECO:0007669"/>
    <property type="project" value="TreeGrafter"/>
</dbReference>
<protein>
    <recommendedName>
        <fullName evidence="4">Pericentriolar material 1 protein C-terminal domain-containing protein</fullName>
    </recommendedName>
</protein>
<organism evidence="3">
    <name type="scientific">Cuerna arida</name>
    <dbReference type="NCBI Taxonomy" id="1464854"/>
    <lineage>
        <taxon>Eukaryota</taxon>
        <taxon>Metazoa</taxon>
        <taxon>Ecdysozoa</taxon>
        <taxon>Arthropoda</taxon>
        <taxon>Hexapoda</taxon>
        <taxon>Insecta</taxon>
        <taxon>Pterygota</taxon>
        <taxon>Neoptera</taxon>
        <taxon>Paraneoptera</taxon>
        <taxon>Hemiptera</taxon>
        <taxon>Auchenorrhyncha</taxon>
        <taxon>Membracoidea</taxon>
        <taxon>Cicadellidae</taxon>
        <taxon>Cicadellinae</taxon>
        <taxon>Proconiini</taxon>
        <taxon>Cuerna</taxon>
    </lineage>
</organism>
<feature type="region of interest" description="Disordered" evidence="2">
    <location>
        <begin position="467"/>
        <end position="494"/>
    </location>
</feature>
<feature type="compositionally biased region" description="Low complexity" evidence="2">
    <location>
        <begin position="837"/>
        <end position="854"/>
    </location>
</feature>
<feature type="compositionally biased region" description="Polar residues" evidence="2">
    <location>
        <begin position="977"/>
        <end position="986"/>
    </location>
</feature>
<dbReference type="EMBL" id="GECZ01026162">
    <property type="protein sequence ID" value="JAS43607.1"/>
    <property type="molecule type" value="Transcribed_RNA"/>
</dbReference>
<name>A0A1B6F091_9HEMI</name>
<feature type="compositionally biased region" description="Polar residues" evidence="2">
    <location>
        <begin position="779"/>
        <end position="806"/>
    </location>
</feature>
<dbReference type="PANTHER" id="PTHR14164:SF12">
    <property type="entry name" value="PERICENTRIOLAR MATERIAL 1 PROTEIN"/>
    <property type="match status" value="1"/>
</dbReference>
<evidence type="ECO:0000313" key="3">
    <source>
        <dbReference type="EMBL" id="JAS43607.1"/>
    </source>
</evidence>
<feature type="compositionally biased region" description="Polar residues" evidence="2">
    <location>
        <begin position="561"/>
        <end position="573"/>
    </location>
</feature>
<feature type="coiled-coil region" evidence="1">
    <location>
        <begin position="329"/>
        <end position="387"/>
    </location>
</feature>
<feature type="compositionally biased region" description="Polar residues" evidence="2">
    <location>
        <begin position="625"/>
        <end position="639"/>
    </location>
</feature>
<feature type="compositionally biased region" description="Polar residues" evidence="2">
    <location>
        <begin position="485"/>
        <end position="494"/>
    </location>
</feature>
<evidence type="ECO:0008006" key="4">
    <source>
        <dbReference type="Google" id="ProtNLM"/>
    </source>
</evidence>
<feature type="compositionally biased region" description="Low complexity" evidence="2">
    <location>
        <begin position="810"/>
        <end position="823"/>
    </location>
</feature>
<dbReference type="PANTHER" id="PTHR14164">
    <property type="entry name" value="PERICENTRIOLAR MATERIAL 1-RELATED"/>
    <property type="match status" value="1"/>
</dbReference>
<feature type="compositionally biased region" description="Low complexity" evidence="2">
    <location>
        <begin position="574"/>
        <end position="589"/>
    </location>
</feature>
<keyword evidence="1" id="KW-0175">Coiled coil</keyword>
<feature type="region of interest" description="Disordered" evidence="2">
    <location>
        <begin position="1"/>
        <end position="86"/>
    </location>
</feature>
<feature type="region of interest" description="Disordered" evidence="2">
    <location>
        <begin position="779"/>
        <end position="854"/>
    </location>
</feature>
<dbReference type="InterPro" id="IPR024138">
    <property type="entry name" value="Pericentriolar_Pcm1"/>
</dbReference>
<evidence type="ECO:0000256" key="1">
    <source>
        <dbReference type="SAM" id="Coils"/>
    </source>
</evidence>
<sequence length="986" mass="110275">MAPGVGGNGSGGGGGRQTGTVPKTKSHNESTREYNGTSRRDYQHFNHMPNNLSSLDWQPVNDSLPHTRTRKESNTSASRYSEFDAEENTVSQDNLWFNSAQRSQAYNSDDDEVSQASWAENRYKSNNLGLPDKSQVATRLHQIRDYVSQTMSMMDSLRATGGQRNMAQHNKLANMLEGLRDSELKLQTLYERLQCIPPPPNTEGEPEGYPAHQMLESPRERANKPGQSTSKPSETARRNELKKQVQVSQLKLQELQEQQATLKALRQKAQEQLNEARAAQGVLMSAHGINPDNNIQERLQNLHRFFDARHQLVQVVQGLDEEELETCEMQNKLDELQAKKQHMDQLLAQFSNNISEDLSAEECERDVENKMAELNAMRDTLAILQSNISAQLQPQAPQERSVNKEPQPRASVEKSNTTTGQTLMAKTQQLHEAKAKLQQLQNLLRTVEELRESGQPVPDSILQLMGNSHLSDHSSSPTHPDRSDMSSQELNVTQPVGERLVNACERSELYSERGCRSLNSCERERVNHQLPANAAKHNNQEDKLGTKMQLEELLRNQDLNISQPLQSSSFQENSTTTGTWGSSTQGTSTMDENFNLEFAGDLNESASIKNATGAVQPHNVWRKPSTGSGTSRLSWTSPYVPQDVRRQQHTDTGARPRTSPPPPHSPPTTRAHPAVDTSLQPDSHWVVQQISQLQNQLQQMTGLYKNFVEKQHNCPPPWMAPSNMPTALGPYCQYIASATQWQQQQLLVHSLNQCCQLIWHQQRELASLKEALRLLQQPQQEGHFPSQTDDPSSPHSNLRSTQQQSRHVALKPSLSAGPSLAPPTVVSSAHSLPNLASPQTTPTSPTPLNNRNLLSSPTATVLSLPTTLNNAPVPAPTHNPNLFFNHSSQFTDPNFINLYPPYGNNLNFEFPSPVNFFPNPPEPFLTWASSQPQPTTTLNNQVPPGNRANNYWDNFRSYSRQNLLSNSGKSNDGLPQPQAQRTPLER</sequence>
<dbReference type="GO" id="GO:0034454">
    <property type="term" value="P:microtubule anchoring at centrosome"/>
    <property type="evidence" value="ECO:0007669"/>
    <property type="project" value="InterPro"/>
</dbReference>
<reference evidence="3" key="1">
    <citation type="submission" date="2015-11" db="EMBL/GenBank/DDBJ databases">
        <title>De novo transcriptome assembly of four potential Pierce s Disease insect vectors from Arizona vineyards.</title>
        <authorList>
            <person name="Tassone E.E."/>
        </authorList>
    </citation>
    <scope>NUCLEOTIDE SEQUENCE</scope>
</reference>
<dbReference type="GO" id="GO:0036064">
    <property type="term" value="C:ciliary basal body"/>
    <property type="evidence" value="ECO:0007669"/>
    <property type="project" value="TreeGrafter"/>
</dbReference>
<dbReference type="GO" id="GO:0071539">
    <property type="term" value="P:protein localization to centrosome"/>
    <property type="evidence" value="ECO:0007669"/>
    <property type="project" value="InterPro"/>
</dbReference>
<feature type="region of interest" description="Disordered" evidence="2">
    <location>
        <begin position="929"/>
        <end position="948"/>
    </location>
</feature>
<feature type="compositionally biased region" description="Gly residues" evidence="2">
    <location>
        <begin position="1"/>
        <end position="17"/>
    </location>
</feature>
<feature type="region of interest" description="Disordered" evidence="2">
    <location>
        <begin position="217"/>
        <end position="242"/>
    </location>
</feature>
<evidence type="ECO:0000256" key="2">
    <source>
        <dbReference type="SAM" id="MobiDB-lite"/>
    </source>
</evidence>
<feature type="region of interest" description="Disordered" evidence="2">
    <location>
        <begin position="561"/>
        <end position="590"/>
    </location>
</feature>
<feature type="compositionally biased region" description="Polar residues" evidence="2">
    <location>
        <begin position="48"/>
        <end position="66"/>
    </location>
</feature>
<feature type="compositionally biased region" description="Polar residues" evidence="2">
    <location>
        <begin position="391"/>
        <end position="400"/>
    </location>
</feature>
<feature type="region of interest" description="Disordered" evidence="2">
    <location>
        <begin position="391"/>
        <end position="420"/>
    </location>
</feature>
<feature type="compositionally biased region" description="Polar residues" evidence="2">
    <location>
        <begin position="467"/>
        <end position="478"/>
    </location>
</feature>